<keyword evidence="4" id="KW-1185">Reference proteome</keyword>
<dbReference type="PROSITE" id="PS51195">
    <property type="entry name" value="Q_MOTIF"/>
    <property type="match status" value="1"/>
</dbReference>
<dbReference type="GO" id="GO:0005840">
    <property type="term" value="C:ribosome"/>
    <property type="evidence" value="ECO:0007669"/>
    <property type="project" value="TreeGrafter"/>
</dbReference>
<dbReference type="GO" id="GO:0005524">
    <property type="term" value="F:ATP binding"/>
    <property type="evidence" value="ECO:0007669"/>
    <property type="project" value="UniProtKB-KW"/>
</dbReference>
<evidence type="ECO:0000313" key="3">
    <source>
        <dbReference type="EMBL" id="AIY16847.2"/>
    </source>
</evidence>
<feature type="region of interest" description="Disordered" evidence="2">
    <location>
        <begin position="419"/>
        <end position="523"/>
    </location>
</feature>
<dbReference type="InterPro" id="IPR027417">
    <property type="entry name" value="P-loop_NTPase"/>
</dbReference>
<feature type="compositionally biased region" description="Low complexity" evidence="2">
    <location>
        <begin position="475"/>
        <end position="494"/>
    </location>
</feature>
<dbReference type="EMBL" id="CP009896">
    <property type="protein sequence ID" value="AIY16847.2"/>
    <property type="molecule type" value="Genomic_DNA"/>
</dbReference>
<dbReference type="InterPro" id="IPR001650">
    <property type="entry name" value="Helicase_C-like"/>
</dbReference>
<dbReference type="CDD" id="cd00268">
    <property type="entry name" value="DEADc"/>
    <property type="match status" value="1"/>
</dbReference>
<dbReference type="Gene3D" id="3.40.50.300">
    <property type="entry name" value="P-loop containing nucleotide triphosphate hydrolases"/>
    <property type="match status" value="2"/>
</dbReference>
<dbReference type="eggNOG" id="COG0513">
    <property type="taxonomic scope" value="Bacteria"/>
</dbReference>
<reference evidence="3 4" key="1">
    <citation type="journal article" date="2015" name="Genome Announc.">
        <title>Complete Genome Sequence of Steroid-Transforming Nocardioides simplex VKM Ac-2033D.</title>
        <authorList>
            <person name="Shtratnikova V.Y."/>
            <person name="Schelkunov M.I."/>
            <person name="Pekov Y.A."/>
            <person name="Fokina V.V."/>
            <person name="Logacheva M.D."/>
            <person name="Sokolov S.L."/>
            <person name="Bragin E.Y."/>
            <person name="Ashapkin V.V."/>
            <person name="Donova M.V."/>
        </authorList>
    </citation>
    <scope>NUCLEOTIDE SEQUENCE [LARGE SCALE GENOMIC DNA]</scope>
    <source>
        <strain evidence="3 4">VKM Ac-2033D</strain>
    </source>
</reference>
<evidence type="ECO:0000256" key="2">
    <source>
        <dbReference type="SAM" id="MobiDB-lite"/>
    </source>
</evidence>
<feature type="compositionally biased region" description="Basic and acidic residues" evidence="2">
    <location>
        <begin position="7"/>
        <end position="16"/>
    </location>
</feature>
<dbReference type="CDD" id="cd18787">
    <property type="entry name" value="SF2_C_DEAD"/>
    <property type="match status" value="1"/>
</dbReference>
<feature type="region of interest" description="Disordered" evidence="2">
    <location>
        <begin position="1"/>
        <end position="33"/>
    </location>
</feature>
<dbReference type="PANTHER" id="PTHR47963:SF8">
    <property type="entry name" value="ATP-DEPENDENT RNA HELICASE DEAD"/>
    <property type="match status" value="1"/>
</dbReference>
<dbReference type="KEGG" id="psim:KR76_08855"/>
<dbReference type="InterPro" id="IPR050547">
    <property type="entry name" value="DEAD_box_RNA_helicases"/>
</dbReference>
<dbReference type="InterPro" id="IPR011545">
    <property type="entry name" value="DEAD/DEAH_box_helicase_dom"/>
</dbReference>
<name>A0A0A1DJM0_NOCSI</name>
<dbReference type="STRING" id="2045.KR76_08855"/>
<evidence type="ECO:0000313" key="4">
    <source>
        <dbReference type="Proteomes" id="UP000030300"/>
    </source>
</evidence>
<dbReference type="SMART" id="SM00487">
    <property type="entry name" value="DEXDc"/>
    <property type="match status" value="1"/>
</dbReference>
<organism evidence="3 4">
    <name type="scientific">Nocardioides simplex</name>
    <name type="common">Arthrobacter simplex</name>
    <dbReference type="NCBI Taxonomy" id="2045"/>
    <lineage>
        <taxon>Bacteria</taxon>
        <taxon>Bacillati</taxon>
        <taxon>Actinomycetota</taxon>
        <taxon>Actinomycetes</taxon>
        <taxon>Propionibacteriales</taxon>
        <taxon>Nocardioidaceae</taxon>
        <taxon>Pimelobacter</taxon>
    </lineage>
</organism>
<dbReference type="GO" id="GO:0009409">
    <property type="term" value="P:response to cold"/>
    <property type="evidence" value="ECO:0007669"/>
    <property type="project" value="TreeGrafter"/>
</dbReference>
<dbReference type="InterPro" id="IPR014014">
    <property type="entry name" value="RNA_helicase_DEAD_Q_motif"/>
</dbReference>
<dbReference type="Pfam" id="PF00271">
    <property type="entry name" value="Helicase_C"/>
    <property type="match status" value="1"/>
</dbReference>
<dbReference type="PROSITE" id="PS51192">
    <property type="entry name" value="HELICASE_ATP_BIND_1"/>
    <property type="match status" value="1"/>
</dbReference>
<accession>A0A0A1DJM0</accession>
<feature type="compositionally biased region" description="Basic and acidic residues" evidence="2">
    <location>
        <begin position="439"/>
        <end position="463"/>
    </location>
</feature>
<keyword evidence="1" id="KW-0547">Nucleotide-binding</keyword>
<dbReference type="Proteomes" id="UP000030300">
    <property type="component" value="Chromosome"/>
</dbReference>
<keyword evidence="1 3" id="KW-0347">Helicase</keyword>
<dbReference type="GO" id="GO:0016787">
    <property type="term" value="F:hydrolase activity"/>
    <property type="evidence" value="ECO:0007669"/>
    <property type="project" value="UniProtKB-KW"/>
</dbReference>
<dbReference type="PANTHER" id="PTHR47963">
    <property type="entry name" value="DEAD-BOX ATP-DEPENDENT RNA HELICASE 47, MITOCHONDRIAL"/>
    <property type="match status" value="1"/>
</dbReference>
<dbReference type="SUPFAM" id="SSF52540">
    <property type="entry name" value="P-loop containing nucleoside triphosphate hydrolases"/>
    <property type="match status" value="1"/>
</dbReference>
<dbReference type="GO" id="GO:0005829">
    <property type="term" value="C:cytosol"/>
    <property type="evidence" value="ECO:0007669"/>
    <property type="project" value="TreeGrafter"/>
</dbReference>
<dbReference type="PROSITE" id="PS51194">
    <property type="entry name" value="HELICASE_CTER"/>
    <property type="match status" value="1"/>
</dbReference>
<dbReference type="PROSITE" id="PS00039">
    <property type="entry name" value="DEAD_ATP_HELICASE"/>
    <property type="match status" value="1"/>
</dbReference>
<keyword evidence="1" id="KW-0378">Hydrolase</keyword>
<comment type="similarity">
    <text evidence="1">Belongs to the DEAD box helicase family.</text>
</comment>
<dbReference type="InterPro" id="IPR014001">
    <property type="entry name" value="Helicase_ATP-bd"/>
</dbReference>
<dbReference type="GO" id="GO:0033592">
    <property type="term" value="F:RNA strand annealing activity"/>
    <property type="evidence" value="ECO:0007669"/>
    <property type="project" value="TreeGrafter"/>
</dbReference>
<evidence type="ECO:0000256" key="1">
    <source>
        <dbReference type="RuleBase" id="RU000492"/>
    </source>
</evidence>
<dbReference type="AlphaFoldDB" id="A0A0A1DJM0"/>
<dbReference type="Pfam" id="PF00270">
    <property type="entry name" value="DEAD"/>
    <property type="match status" value="1"/>
</dbReference>
<gene>
    <name evidence="3" type="ORF">KR76_08855</name>
</gene>
<keyword evidence="1" id="KW-0067">ATP-binding</keyword>
<dbReference type="GO" id="GO:0003724">
    <property type="term" value="F:RNA helicase activity"/>
    <property type="evidence" value="ECO:0007669"/>
    <property type="project" value="InterPro"/>
</dbReference>
<dbReference type="InterPro" id="IPR044742">
    <property type="entry name" value="DEAD/DEAH_RhlB"/>
</dbReference>
<proteinExistence type="inferred from homology"/>
<dbReference type="HOGENOM" id="CLU_003041_27_2_11"/>
<dbReference type="SMART" id="SM00490">
    <property type="entry name" value="HELICc"/>
    <property type="match status" value="1"/>
</dbReference>
<sequence length="523" mass="56535">MILAPRRPADDTHESDTTLTSTQNTTETTTPSFRDLGVMPQICDALDRAGITHPFAIQEMTLSVALLGTDLIGQARTGTGKTLAFGIPVLQRSVAPSDPDYSEIPQGKPQALIVAPTRELAIQVSGDLELAGKDRGLRVLTIYGGVGYEPQIEALETGVDIVVGTPGRLIDLANRKVLDLSHVHALVLDEADEMLDLGFLPDVEKLLRLTPETRQTMLFSATMPAAIVSLARMHMRHPMNIRAESSYENATVPATAQFIYLAHDLDKPEIIGRLLQAEDADKMIVFTRTKRQAQRVADDLVERGFKASPLHGDMAQVAREKALTKFREDKIKVLVATDVAARGIDVSGVSHVVNYTCPEDDKTYVHRIGRTGRAGASGIAITLVDATDVHRWKMINKALDLPFDEPLETYSTSEHLFHDQGIAPGTKGRIVPPAPPAPRADRGDRGERGERSERPARNRDRTRTRTRTRGGQPVESAASTASTASTATEAALAADGGTEAPRRRRRRRSGGGGGGGAKPATDA</sequence>
<dbReference type="InterPro" id="IPR000629">
    <property type="entry name" value="RNA-helicase_DEAD-box_CS"/>
</dbReference>
<protein>
    <submittedName>
        <fullName evidence="3">Putative ATP-dependent RNA helicase</fullName>
    </submittedName>
</protein>
<feature type="compositionally biased region" description="Low complexity" evidence="2">
    <location>
        <begin position="17"/>
        <end position="30"/>
    </location>
</feature>